<comment type="caution">
    <text evidence="10">The sequence shown here is derived from an EMBL/GenBank/DDBJ whole genome shotgun (WGS) entry which is preliminary data.</text>
</comment>
<evidence type="ECO:0000313" key="11">
    <source>
        <dbReference type="Proteomes" id="UP000626109"/>
    </source>
</evidence>
<organism evidence="10 11">
    <name type="scientific">Polarella glacialis</name>
    <name type="common">Dinoflagellate</name>
    <dbReference type="NCBI Taxonomy" id="89957"/>
    <lineage>
        <taxon>Eukaryota</taxon>
        <taxon>Sar</taxon>
        <taxon>Alveolata</taxon>
        <taxon>Dinophyceae</taxon>
        <taxon>Suessiales</taxon>
        <taxon>Suessiaceae</taxon>
        <taxon>Polarella</taxon>
    </lineage>
</organism>
<dbReference type="InterPro" id="IPR008271">
    <property type="entry name" value="Ser/Thr_kinase_AS"/>
</dbReference>
<evidence type="ECO:0000256" key="5">
    <source>
        <dbReference type="ARBA" id="ARBA00022840"/>
    </source>
</evidence>
<dbReference type="PROSITE" id="PS01351">
    <property type="entry name" value="MAPK"/>
    <property type="match status" value="1"/>
</dbReference>
<feature type="domain" description="Protein kinase" evidence="9">
    <location>
        <begin position="1642"/>
        <end position="1932"/>
    </location>
</feature>
<name>A0A813LTC2_POLGL</name>
<feature type="domain" description="Protein kinase" evidence="9">
    <location>
        <begin position="834"/>
        <end position="1093"/>
    </location>
</feature>
<dbReference type="FunFam" id="3.30.200.20:FF:000046">
    <property type="entry name" value="Mitogen-activated protein kinase"/>
    <property type="match status" value="1"/>
</dbReference>
<evidence type="ECO:0000256" key="2">
    <source>
        <dbReference type="ARBA" id="ARBA00022679"/>
    </source>
</evidence>
<keyword evidence="3 6" id="KW-0547">Nucleotide-binding</keyword>
<dbReference type="InterPro" id="IPR050117">
    <property type="entry name" value="MAPK"/>
</dbReference>
<evidence type="ECO:0000313" key="10">
    <source>
        <dbReference type="EMBL" id="CAE8737257.1"/>
    </source>
</evidence>
<dbReference type="InterPro" id="IPR000719">
    <property type="entry name" value="Prot_kinase_dom"/>
</dbReference>
<feature type="non-terminal residue" evidence="10">
    <location>
        <position position="1"/>
    </location>
</feature>
<dbReference type="InterPro" id="IPR017441">
    <property type="entry name" value="Protein_kinase_ATP_BS"/>
</dbReference>
<dbReference type="InterPro" id="IPR003527">
    <property type="entry name" value="MAP_kinase_CS"/>
</dbReference>
<dbReference type="PROSITE" id="PS00108">
    <property type="entry name" value="PROTEIN_KINASE_ST"/>
    <property type="match status" value="2"/>
</dbReference>
<evidence type="ECO:0000256" key="3">
    <source>
        <dbReference type="ARBA" id="ARBA00022741"/>
    </source>
</evidence>
<dbReference type="Proteomes" id="UP000626109">
    <property type="component" value="Unassembled WGS sequence"/>
</dbReference>
<dbReference type="GO" id="GO:0003723">
    <property type="term" value="F:RNA binding"/>
    <property type="evidence" value="ECO:0007669"/>
    <property type="project" value="InterPro"/>
</dbReference>
<dbReference type="PROSITE" id="PS00107">
    <property type="entry name" value="PROTEIN_KINASE_ATP"/>
    <property type="match status" value="2"/>
</dbReference>
<gene>
    <name evidence="10" type="ORF">PGLA2088_LOCUS48681</name>
</gene>
<accession>A0A813LTC2</accession>
<feature type="binding site" evidence="6">
    <location>
        <position position="861"/>
    </location>
    <ligand>
        <name>ATP</name>
        <dbReference type="ChEBI" id="CHEBI:30616"/>
    </ligand>
</feature>
<evidence type="ECO:0000256" key="7">
    <source>
        <dbReference type="RuleBase" id="RU361165"/>
    </source>
</evidence>
<dbReference type="InterPro" id="IPR020103">
    <property type="entry name" value="PsdUridine_synth_cat_dom_sf"/>
</dbReference>
<keyword evidence="1 7" id="KW-0723">Serine/threonine-protein kinase</keyword>
<dbReference type="GO" id="GO:0001522">
    <property type="term" value="P:pseudouridine synthesis"/>
    <property type="evidence" value="ECO:0007669"/>
    <property type="project" value="InterPro"/>
</dbReference>
<dbReference type="GO" id="GO:0004707">
    <property type="term" value="F:MAP kinase activity"/>
    <property type="evidence" value="ECO:0007669"/>
    <property type="project" value="UniProtKB-EC"/>
</dbReference>
<dbReference type="GO" id="GO:0009982">
    <property type="term" value="F:pseudouridine synthase activity"/>
    <property type="evidence" value="ECO:0007669"/>
    <property type="project" value="InterPro"/>
</dbReference>
<dbReference type="GO" id="GO:0005524">
    <property type="term" value="F:ATP binding"/>
    <property type="evidence" value="ECO:0007669"/>
    <property type="project" value="UniProtKB-UniRule"/>
</dbReference>
<comment type="catalytic activity">
    <reaction evidence="7">
        <text>L-threonyl-[protein] + ATP = O-phospho-L-threonyl-[protein] + ADP + H(+)</text>
        <dbReference type="Rhea" id="RHEA:46608"/>
        <dbReference type="Rhea" id="RHEA-COMP:11060"/>
        <dbReference type="Rhea" id="RHEA-COMP:11605"/>
        <dbReference type="ChEBI" id="CHEBI:15378"/>
        <dbReference type="ChEBI" id="CHEBI:30013"/>
        <dbReference type="ChEBI" id="CHEBI:30616"/>
        <dbReference type="ChEBI" id="CHEBI:61977"/>
        <dbReference type="ChEBI" id="CHEBI:456216"/>
        <dbReference type="EC" id="2.7.11.24"/>
    </reaction>
</comment>
<dbReference type="EC" id="2.7.11.24" evidence="7"/>
<evidence type="ECO:0000256" key="6">
    <source>
        <dbReference type="PROSITE-ProRule" id="PRU10141"/>
    </source>
</evidence>
<evidence type="ECO:0000259" key="9">
    <source>
        <dbReference type="PROSITE" id="PS50011"/>
    </source>
</evidence>
<reference evidence="10" key="1">
    <citation type="submission" date="2021-02" db="EMBL/GenBank/DDBJ databases">
        <authorList>
            <person name="Dougan E. K."/>
            <person name="Rhodes N."/>
            <person name="Thang M."/>
            <person name="Chan C."/>
        </authorList>
    </citation>
    <scope>NUCLEOTIDE SEQUENCE</scope>
</reference>
<dbReference type="Gene3D" id="3.30.70.660">
    <property type="entry name" value="Pseudouridine synthase I, catalytic domain, C-terminal subdomain"/>
    <property type="match status" value="1"/>
</dbReference>
<feature type="binding site" evidence="6">
    <location>
        <position position="1672"/>
    </location>
    <ligand>
        <name>ATP</name>
        <dbReference type="ChEBI" id="CHEBI:30616"/>
    </ligand>
</feature>
<dbReference type="InterPro" id="IPR020095">
    <property type="entry name" value="PsdUridine_synth_TruA_C"/>
</dbReference>
<feature type="region of interest" description="Disordered" evidence="8">
    <location>
        <begin position="82"/>
        <end position="108"/>
    </location>
</feature>
<keyword evidence="4 7" id="KW-0418">Kinase</keyword>
<keyword evidence="7" id="KW-0460">Magnesium</keyword>
<dbReference type="SMART" id="SM00220">
    <property type="entry name" value="S_TKc"/>
    <property type="match status" value="2"/>
</dbReference>
<sequence>VTPCSKGITAAPKPPPPQRVALLVGYCGAACGIASTLSEVLAEACEQAAGAEAAGGASCDSESGPAQAWAKEYEVVNLDHILPASPSSPTTTTTATTTAAPTTTASSLSPSLRAAALPGFTRGADGGTCAPGAVGDVVGVDVPAAAAVCPARLTQAIDALCRPKGFRVFAAAQVVRSFNAEREVSLRRHQYLLPVEVLLQPGDPIPDPETSGAVFQGFLKRLKSVLKLFEGWHHFHNLMGNRSQPHDSMSSVKRCGHYGQYRLGGKLFICISVLGMLRGEQACRVIALAVAVIRGVLPREVITFALSDSGILDIDPAPSAACILAELDFHEFEKHNRILLRPRRDDRELKVDHTPGRGFDHRPGLFRECSSWRLSLLAQIAAADLREGTMAQWATGQLACWAATAKQQFERLTDLETRGLQLPRSFSQAPAQYLRVLALLREVDSSGLWPATSSGRREVIRESESPEACGSFGAGSMPAGFADPGANAALPELVDAIFELESLISPHRPGSSTVAINRRASFRPHKDSGAGAGQSCSLIVALGDFAGGELAVEGAVHDIRYAPLEFDGWGQRHWAEFNERVQLAREQETLGAKAVLESERSMCTNLLNNVCDAYAWLQDDGDTVLEGQSHADNLGLEMLREMLPPSNFGVEGGGRAGIKISSLLGAGDVARFAQMMSRMQCRAVSLIHVTLQSWDVTDCISKQTSADLFLLKWPVPLESGLGQRHFLVGIRQQRQQECHDADDDDDAEDCDDGSGTCVGDRIPVLQTWQNTQLQEETQITEADHTGSSGTSGKPASSMLFNDICTADPSLNLLAMMAVGRAETWIIRAEDLALEASGTKLGQGAYGMVLMGKYFGADVALKSRSSPANVIRSLESLGNELKVLRHLRHPHLVAFYGACFIESSCDFLLVEEFVQGQSLEHMLTDIHPPDVRRRAGILQGICKALCYMHAQLPCVVHGDLKPDNVLLEQPNAHPKLIDFGLSRRVKHGSNTMGGTLRYCAPEVFSRVHPSPSTDMFSFGRLAFQMMTLRCPCEGLSANHITTLARRGEIPDLDWPVSPGVLQAECQQLCLRCLAFQPLERPDAQETLKELLNWQMSSTSAQQLQLIFSVYAVSVPSLLGIWEPALEMFFSSGVRSSEALELIQTAVCLMWLPCIPLFYPIHPWSCMVFSVQYAVRMFFVYGLESHSAALPEIGAVVMTSFLITFGMFKQSPALFKVNCGVAVTVAMSVTLTYAYLAHGVALPSPQKIATESDSEGCRAALTARDFHLAAVDLDPFKFFVNPGNEQAFACAVLGCGAEDDTKPYFLQSEAVDGQHDGYQPLGYRDVRIEPTGELSSTDGASLNLACRWCGTEGFPSRNRLFQHVRSTPACAAAVASADERGLASLQQSSSLLRTAGASRLELVQVGVHTKDSGGPAVGATFSACFSSATAGAALLERARAALIAAGHSSEVTAHGFSQLPKGRHAELLASTEGSHEHYGYLLPFHVLHNKGKATADQVLSADAWQRQVYRGFKKVLRTVQQLTLCGTEYVVVRISGSHLSSAPCLRLLALAIAACRGELDLQSSDVGAAASRLPEAPGHLLYLEGCRFPAYERKHGPVLGPGSLPWSDGSSEALEVEAPFADKAEQGDESWSTFLSALQISVHLELVKKVGSGAYGCVASFKDTTSGEKIAVKKITNAFDDLVDGKRILREVKLLRQLDHDNIIRIMDMYPPASPEFEDIYIVTDLMETDLHRVIYSKQPLTEEHHQYFVHQILRGLAYLHSAHVVHRDLKPSNLLVNKNCDLKICDFGLARVLATEEEDTMGRTDYVVTRWYRAPEVVLLASEYTVSIDVWAIGCILCELITRKPVFAGKDHLDQIKKIVSVLGSPTEAELHWLPENGSARSFLKKCLHTPKASWVKLLPSVSESAIEVIEAMLQFDPHLRVDVPNSLRMKYFENLFDEEDMAHDIRTRPIDWSFDNFEPTKVVLQNFVYCECASFHPEIVERDAAELAARGIDKILEAQKSSNLGL</sequence>
<dbReference type="CDD" id="cd07834">
    <property type="entry name" value="STKc_MAPK"/>
    <property type="match status" value="1"/>
</dbReference>
<comment type="activity regulation">
    <text evidence="7">Activated by threonine and tyrosine phosphorylation.</text>
</comment>
<dbReference type="EMBL" id="CAJNNW010036748">
    <property type="protein sequence ID" value="CAE8737257.1"/>
    <property type="molecule type" value="Genomic_DNA"/>
</dbReference>
<dbReference type="PROSITE" id="PS50011">
    <property type="entry name" value="PROTEIN_KINASE_DOM"/>
    <property type="match status" value="2"/>
</dbReference>
<dbReference type="Gene3D" id="3.30.200.20">
    <property type="entry name" value="Phosphorylase Kinase, domain 1"/>
    <property type="match status" value="2"/>
</dbReference>
<dbReference type="InterPro" id="IPR011009">
    <property type="entry name" value="Kinase-like_dom_sf"/>
</dbReference>
<dbReference type="FunFam" id="1.10.510.10:FF:000040">
    <property type="entry name" value="Mitogen-activated protein kinase"/>
    <property type="match status" value="1"/>
</dbReference>
<evidence type="ECO:0000256" key="4">
    <source>
        <dbReference type="ARBA" id="ARBA00022777"/>
    </source>
</evidence>
<dbReference type="Pfam" id="PF00069">
    <property type="entry name" value="Pkinase"/>
    <property type="match status" value="2"/>
</dbReference>
<evidence type="ECO:0000256" key="8">
    <source>
        <dbReference type="SAM" id="MobiDB-lite"/>
    </source>
</evidence>
<comment type="similarity">
    <text evidence="7">Belongs to the protein kinase superfamily. Ser/Thr protein kinase family. MAP kinase subfamily.</text>
</comment>
<keyword evidence="5 6" id="KW-0067">ATP-binding</keyword>
<evidence type="ECO:0000256" key="1">
    <source>
        <dbReference type="ARBA" id="ARBA00022527"/>
    </source>
</evidence>
<dbReference type="SUPFAM" id="SSF56112">
    <property type="entry name" value="Protein kinase-like (PK-like)"/>
    <property type="match status" value="2"/>
</dbReference>
<keyword evidence="2 7" id="KW-0808">Transferase</keyword>
<proteinExistence type="inferred from homology"/>
<dbReference type="SUPFAM" id="SSF55120">
    <property type="entry name" value="Pseudouridine synthase"/>
    <property type="match status" value="1"/>
</dbReference>
<dbReference type="PANTHER" id="PTHR24055">
    <property type="entry name" value="MITOGEN-ACTIVATED PROTEIN KINASE"/>
    <property type="match status" value="1"/>
</dbReference>
<protein>
    <recommendedName>
        <fullName evidence="7">Mitogen-activated protein kinase</fullName>
        <ecNumber evidence="7">2.7.11.24</ecNumber>
    </recommendedName>
</protein>
<comment type="cofactor">
    <cofactor evidence="7">
        <name>Mg(2+)</name>
        <dbReference type="ChEBI" id="CHEBI:18420"/>
    </cofactor>
</comment>
<dbReference type="Gene3D" id="1.10.510.10">
    <property type="entry name" value="Transferase(Phosphotransferase) domain 1"/>
    <property type="match status" value="2"/>
</dbReference>